<dbReference type="Pfam" id="PF00389">
    <property type="entry name" value="2-Hacid_dh"/>
    <property type="match status" value="1"/>
</dbReference>
<evidence type="ECO:0000259" key="6">
    <source>
        <dbReference type="Pfam" id="PF02826"/>
    </source>
</evidence>
<dbReference type="GO" id="GO:0016618">
    <property type="term" value="F:hydroxypyruvate reductase [NAD(P)H] activity"/>
    <property type="evidence" value="ECO:0007669"/>
    <property type="project" value="UniProtKB-EC"/>
</dbReference>
<proteinExistence type="inferred from homology"/>
<accession>A0A1L9NWR6</accession>
<dbReference type="SUPFAM" id="SSF51735">
    <property type="entry name" value="NAD(P)-binding Rossmann-fold domains"/>
    <property type="match status" value="1"/>
</dbReference>
<keyword evidence="3" id="KW-0520">NAD</keyword>
<dbReference type="InterPro" id="IPR006139">
    <property type="entry name" value="D-isomer_2_OHA_DH_cat_dom"/>
</dbReference>
<evidence type="ECO:0000313" key="7">
    <source>
        <dbReference type="EMBL" id="OJI93738.1"/>
    </source>
</evidence>
<evidence type="ECO:0000256" key="4">
    <source>
        <dbReference type="RuleBase" id="RU003719"/>
    </source>
</evidence>
<name>A0A1L9NWR6_9RHOB</name>
<protein>
    <submittedName>
        <fullName evidence="7">Hydroxypyruvate reductase</fullName>
        <ecNumber evidence="7">1.1.1.81</ecNumber>
    </submittedName>
</protein>
<gene>
    <name evidence="7" type="ORF">PFRI_20390</name>
</gene>
<comment type="caution">
    <text evidence="7">The sequence shown here is derived from an EMBL/GenBank/DDBJ whole genome shotgun (WGS) entry which is preliminary data.</text>
</comment>
<keyword evidence="2 4" id="KW-0560">Oxidoreductase</keyword>
<sequence length="328" mass="36286">MKLAILDDWFDTLRTLPCFTKLDGIDVTVFTDHEPDPDRLAERLKPFDAVVLFRERSAMTAQILRQLPNLKLISQRSVYPHVDVDACTANGTLLCSNMHAGTPSFAAAEHTWALILAAMRQIPQQMANMQAGRWQMGVGKTLNGRTLGLYGYGRIAKAVETYATAFGMNVLWWSSEAGRARAKADGKTIASSRDAFFSTPDVISVHVRLKPSTRGLITAHDLALMRDDALFVNTSRAGLIEPDAMLNALNAGRPEKAALDVFDVEPITWLDDPLITHPNVTCTPHIGFVTEDEFELQFSDIFDQVAAYKNSAPIHMINPSVWDQTASQ</sequence>
<dbReference type="Pfam" id="PF02826">
    <property type="entry name" value="2-Hacid_dh_C"/>
    <property type="match status" value="1"/>
</dbReference>
<evidence type="ECO:0000256" key="1">
    <source>
        <dbReference type="ARBA" id="ARBA00005854"/>
    </source>
</evidence>
<dbReference type="EMBL" id="MLCB01000133">
    <property type="protein sequence ID" value="OJI93738.1"/>
    <property type="molecule type" value="Genomic_DNA"/>
</dbReference>
<dbReference type="OrthoDB" id="9793626at2"/>
<keyword evidence="7" id="KW-0670">Pyruvate</keyword>
<evidence type="ECO:0000256" key="2">
    <source>
        <dbReference type="ARBA" id="ARBA00023002"/>
    </source>
</evidence>
<organism evidence="7 8">
    <name type="scientific">Planktotalea frisia</name>
    <dbReference type="NCBI Taxonomy" id="696762"/>
    <lineage>
        <taxon>Bacteria</taxon>
        <taxon>Pseudomonadati</taxon>
        <taxon>Pseudomonadota</taxon>
        <taxon>Alphaproteobacteria</taxon>
        <taxon>Rhodobacterales</taxon>
        <taxon>Paracoccaceae</taxon>
        <taxon>Planktotalea</taxon>
    </lineage>
</organism>
<dbReference type="STRING" id="696762.PFRI_20390"/>
<keyword evidence="8" id="KW-1185">Reference proteome</keyword>
<dbReference type="Proteomes" id="UP000184514">
    <property type="component" value="Unassembled WGS sequence"/>
</dbReference>
<evidence type="ECO:0000259" key="5">
    <source>
        <dbReference type="Pfam" id="PF00389"/>
    </source>
</evidence>
<dbReference type="EC" id="1.1.1.81" evidence="7"/>
<dbReference type="GO" id="GO:0051287">
    <property type="term" value="F:NAD binding"/>
    <property type="evidence" value="ECO:0007669"/>
    <property type="project" value="InterPro"/>
</dbReference>
<dbReference type="PANTHER" id="PTHR42789">
    <property type="entry name" value="D-ISOMER SPECIFIC 2-HYDROXYACID DEHYDROGENASE FAMILY PROTEIN (AFU_ORTHOLOGUE AFUA_6G10090)"/>
    <property type="match status" value="1"/>
</dbReference>
<feature type="domain" description="D-isomer specific 2-hydroxyacid dehydrogenase NAD-binding" evidence="6">
    <location>
        <begin position="113"/>
        <end position="287"/>
    </location>
</feature>
<dbReference type="InterPro" id="IPR006140">
    <property type="entry name" value="D-isomer_DH_NAD-bd"/>
</dbReference>
<dbReference type="PANTHER" id="PTHR42789:SF1">
    <property type="entry name" value="D-ISOMER SPECIFIC 2-HYDROXYACID DEHYDROGENASE FAMILY PROTEIN (AFU_ORTHOLOGUE AFUA_6G10090)"/>
    <property type="match status" value="1"/>
</dbReference>
<dbReference type="RefSeq" id="WP_072630605.1">
    <property type="nucleotide sequence ID" value="NZ_MLCB01000133.1"/>
</dbReference>
<comment type="similarity">
    <text evidence="1 4">Belongs to the D-isomer specific 2-hydroxyacid dehydrogenase family.</text>
</comment>
<dbReference type="SUPFAM" id="SSF52283">
    <property type="entry name" value="Formate/glycerate dehydrogenase catalytic domain-like"/>
    <property type="match status" value="1"/>
</dbReference>
<evidence type="ECO:0000313" key="8">
    <source>
        <dbReference type="Proteomes" id="UP000184514"/>
    </source>
</evidence>
<dbReference type="InterPro" id="IPR050857">
    <property type="entry name" value="D-2-hydroxyacid_DH"/>
</dbReference>
<feature type="domain" description="D-isomer specific 2-hydroxyacid dehydrogenase catalytic" evidence="5">
    <location>
        <begin position="23"/>
        <end position="307"/>
    </location>
</feature>
<dbReference type="Gene3D" id="3.40.50.720">
    <property type="entry name" value="NAD(P)-binding Rossmann-like Domain"/>
    <property type="match status" value="2"/>
</dbReference>
<reference evidence="7 8" key="1">
    <citation type="submission" date="2016-10" db="EMBL/GenBank/DDBJ databases">
        <title>Genome sequence of Planktotalea frisia SH6-1.</title>
        <authorList>
            <person name="Poehlein A."/>
            <person name="Bakenhus I."/>
            <person name="Voget S."/>
            <person name="Brinkhoff T."/>
            <person name="Simon M."/>
        </authorList>
    </citation>
    <scope>NUCLEOTIDE SEQUENCE [LARGE SCALE GENOMIC DNA]</scope>
    <source>
        <strain evidence="7 8">SH6-1</strain>
    </source>
</reference>
<dbReference type="InterPro" id="IPR036291">
    <property type="entry name" value="NAD(P)-bd_dom_sf"/>
</dbReference>
<evidence type="ECO:0000256" key="3">
    <source>
        <dbReference type="ARBA" id="ARBA00023027"/>
    </source>
</evidence>
<dbReference type="AlphaFoldDB" id="A0A1L9NWR6"/>
<dbReference type="CDD" id="cd12169">
    <property type="entry name" value="PGDH_like_1"/>
    <property type="match status" value="1"/>
</dbReference>